<protein>
    <submittedName>
        <fullName evidence="1">Uncharacterized protein</fullName>
    </submittedName>
</protein>
<reference evidence="1" key="1">
    <citation type="submission" date="2019-11" db="EMBL/GenBank/DDBJ databases">
        <title>Nori genome reveals adaptations in red seaweeds to the harsh intertidal environment.</title>
        <authorList>
            <person name="Wang D."/>
            <person name="Mao Y."/>
        </authorList>
    </citation>
    <scope>NUCLEOTIDE SEQUENCE</scope>
    <source>
        <tissue evidence="1">Gametophyte</tissue>
    </source>
</reference>
<evidence type="ECO:0000313" key="1">
    <source>
        <dbReference type="EMBL" id="KAK1868995.1"/>
    </source>
</evidence>
<organism evidence="1 2">
    <name type="scientific">Pyropia yezoensis</name>
    <name type="common">Susabi-nori</name>
    <name type="synonym">Porphyra yezoensis</name>
    <dbReference type="NCBI Taxonomy" id="2788"/>
    <lineage>
        <taxon>Eukaryota</taxon>
        <taxon>Rhodophyta</taxon>
        <taxon>Bangiophyceae</taxon>
        <taxon>Bangiales</taxon>
        <taxon>Bangiaceae</taxon>
        <taxon>Pyropia</taxon>
    </lineage>
</organism>
<sequence>MASLPADPQALEAFAAAAGDAPPPAAGGSAFHLSSSKMLRVAVSSSVQTKVGSMVAYRGDLSFARASARKQGVGRLMKKMWSGEGVSLTTVTGKGTLYLADEAKNVILLRLAAGESLSVTGSDVLAFEDSVAWDIKVTQGVGGMMSGGLTNVLLTGPGVVAVTCHGDPLALTVGPDADVFVDPDAAVAWSGHLKPTLKTDISMRGVLGRGSGEAFQMAFKSESATPGVVVIQPYEEKPMASASS</sequence>
<keyword evidence="2" id="KW-1185">Reference proteome</keyword>
<proteinExistence type="predicted"/>
<name>A0ACC3CFK5_PYRYE</name>
<accession>A0ACC3CFK5</accession>
<dbReference type="EMBL" id="CM020620">
    <property type="protein sequence ID" value="KAK1868995.1"/>
    <property type="molecule type" value="Genomic_DNA"/>
</dbReference>
<comment type="caution">
    <text evidence="1">The sequence shown here is derived from an EMBL/GenBank/DDBJ whole genome shotgun (WGS) entry which is preliminary data.</text>
</comment>
<dbReference type="Proteomes" id="UP000798662">
    <property type="component" value="Chromosome 3"/>
</dbReference>
<gene>
    <name evidence="1" type="ORF">I4F81_011477</name>
</gene>
<evidence type="ECO:0000313" key="2">
    <source>
        <dbReference type="Proteomes" id="UP000798662"/>
    </source>
</evidence>